<dbReference type="Proteomes" id="UP001056035">
    <property type="component" value="Chromosome"/>
</dbReference>
<dbReference type="InterPro" id="IPR012675">
    <property type="entry name" value="Beta-grasp_dom_sf"/>
</dbReference>
<dbReference type="RefSeq" id="WP_254571485.1">
    <property type="nucleotide sequence ID" value="NZ_CP098502.1"/>
</dbReference>
<dbReference type="SUPFAM" id="SSF54285">
    <property type="entry name" value="MoaD/ThiS"/>
    <property type="match status" value="1"/>
</dbReference>
<dbReference type="InterPro" id="IPR003749">
    <property type="entry name" value="ThiS/MoaD-like"/>
</dbReference>
<dbReference type="NCBIfam" id="TIGR01683">
    <property type="entry name" value="thiS"/>
    <property type="match status" value="1"/>
</dbReference>
<dbReference type="EMBL" id="CP098502">
    <property type="protein sequence ID" value="UTI64787.1"/>
    <property type="molecule type" value="Genomic_DNA"/>
</dbReference>
<organism evidence="1 2">
    <name type="scientific">Paraconexibacter antarcticus</name>
    <dbReference type="NCBI Taxonomy" id="2949664"/>
    <lineage>
        <taxon>Bacteria</taxon>
        <taxon>Bacillati</taxon>
        <taxon>Actinomycetota</taxon>
        <taxon>Thermoleophilia</taxon>
        <taxon>Solirubrobacterales</taxon>
        <taxon>Paraconexibacteraceae</taxon>
        <taxon>Paraconexibacter</taxon>
    </lineage>
</organism>
<dbReference type="PANTHER" id="PTHR34472:SF1">
    <property type="entry name" value="SULFUR CARRIER PROTEIN THIS"/>
    <property type="match status" value="1"/>
</dbReference>
<dbReference type="CDD" id="cd00565">
    <property type="entry name" value="Ubl_ThiS"/>
    <property type="match status" value="1"/>
</dbReference>
<name>A0ABY5DVB8_9ACTN</name>
<reference evidence="1 2" key="1">
    <citation type="submission" date="2022-06" db="EMBL/GenBank/DDBJ databases">
        <title>Paraconexibacter antarcticus.</title>
        <authorList>
            <person name="Kim C.S."/>
        </authorList>
    </citation>
    <scope>NUCLEOTIDE SEQUENCE [LARGE SCALE GENOMIC DNA]</scope>
    <source>
        <strain evidence="1 2">02-257</strain>
    </source>
</reference>
<keyword evidence="2" id="KW-1185">Reference proteome</keyword>
<dbReference type="InterPro" id="IPR010035">
    <property type="entry name" value="Thi_S"/>
</dbReference>
<gene>
    <name evidence="1" type="primary">thiS</name>
    <name evidence="1" type="ORF">NBH00_00930</name>
</gene>
<proteinExistence type="predicted"/>
<evidence type="ECO:0000313" key="2">
    <source>
        <dbReference type="Proteomes" id="UP001056035"/>
    </source>
</evidence>
<protein>
    <submittedName>
        <fullName evidence="1">Sulfur carrier protein ThiS</fullName>
    </submittedName>
</protein>
<evidence type="ECO:0000313" key="1">
    <source>
        <dbReference type="EMBL" id="UTI64787.1"/>
    </source>
</evidence>
<dbReference type="PANTHER" id="PTHR34472">
    <property type="entry name" value="SULFUR CARRIER PROTEIN THIS"/>
    <property type="match status" value="1"/>
</dbReference>
<sequence length="69" mass="7015">MTLTVNGAERTDIPAGTTVAGLLDLLDLPQRDRGVAVAVDAEVVPKSAWASTVLADGDEVEVLVAVQGG</sequence>
<dbReference type="Gene3D" id="3.10.20.30">
    <property type="match status" value="1"/>
</dbReference>
<dbReference type="InterPro" id="IPR016155">
    <property type="entry name" value="Mopterin_synth/thiamin_S_b"/>
</dbReference>
<accession>A0ABY5DVB8</accession>
<dbReference type="Pfam" id="PF02597">
    <property type="entry name" value="ThiS"/>
    <property type="match status" value="1"/>
</dbReference>